<organism evidence="8 9">
    <name type="scientific">Ameiurus melas</name>
    <name type="common">Black bullhead</name>
    <name type="synonym">Silurus melas</name>
    <dbReference type="NCBI Taxonomy" id="219545"/>
    <lineage>
        <taxon>Eukaryota</taxon>
        <taxon>Metazoa</taxon>
        <taxon>Chordata</taxon>
        <taxon>Craniata</taxon>
        <taxon>Vertebrata</taxon>
        <taxon>Euteleostomi</taxon>
        <taxon>Actinopterygii</taxon>
        <taxon>Neopterygii</taxon>
        <taxon>Teleostei</taxon>
        <taxon>Ostariophysi</taxon>
        <taxon>Siluriformes</taxon>
        <taxon>Ictaluridae</taxon>
        <taxon>Ameiurus</taxon>
    </lineage>
</organism>
<dbReference type="PIRSF" id="PIRSF002419">
    <property type="entry name" value="Tetraspanin"/>
    <property type="match status" value="1"/>
</dbReference>
<feature type="transmembrane region" description="Helical" evidence="7">
    <location>
        <begin position="45"/>
        <end position="68"/>
    </location>
</feature>
<dbReference type="InterPro" id="IPR000301">
    <property type="entry name" value="Tetraspanin_animals"/>
</dbReference>
<keyword evidence="5 7" id="KW-0472">Membrane</keyword>
<feature type="disulfide bond" evidence="6">
    <location>
        <begin position="134"/>
        <end position="163"/>
    </location>
</feature>
<sequence length="259" mass="28371">MAKISPCFKKIFIFFNSIFAIFGIVVLLLAVIGHQYVNEPNGLRGVIFLYVIGSVTFIIAVLGAYGAYKESKCALIVFFSVMCLATIGLLRTAVPLAGSRQELISAVREGFKTAVPFTKDVENSLDSIQAHLQCCGINGYEDWNDRVPESCNCVSEHGASGNCKKIILRKSYQYFLQDRGSESRTVWSQPCGPIIVKYLDKVLTAITGVLFGLATLAILGGLMSLAMIVRVSAPEMETHLSSFPLSYQPPKYTEVAKSF</sequence>
<feature type="disulfide bond" evidence="6">
    <location>
        <begin position="135"/>
        <end position="151"/>
    </location>
</feature>
<dbReference type="PRINTS" id="PR00259">
    <property type="entry name" value="TMFOUR"/>
</dbReference>
<name>A0A7J6ADC4_AMEME</name>
<feature type="transmembrane region" description="Helical" evidence="7">
    <location>
        <begin position="12"/>
        <end position="33"/>
    </location>
</feature>
<dbReference type="AlphaFoldDB" id="A0A7J6ADC4"/>
<evidence type="ECO:0000313" key="9">
    <source>
        <dbReference type="Proteomes" id="UP000593565"/>
    </source>
</evidence>
<keyword evidence="3 7" id="KW-0812">Transmembrane</keyword>
<evidence type="ECO:0000256" key="4">
    <source>
        <dbReference type="ARBA" id="ARBA00022989"/>
    </source>
</evidence>
<evidence type="ECO:0000256" key="5">
    <source>
        <dbReference type="ARBA" id="ARBA00023136"/>
    </source>
</evidence>
<dbReference type="PANTHER" id="PTHR19282:SF456">
    <property type="entry name" value="CD63 MOLECULE"/>
    <property type="match status" value="1"/>
</dbReference>
<dbReference type="InterPro" id="IPR008952">
    <property type="entry name" value="Tetraspanin_EC2_sf"/>
</dbReference>
<accession>A0A7J6ADC4</accession>
<gene>
    <name evidence="8" type="ORF">AMELA_G00178410</name>
</gene>
<dbReference type="Proteomes" id="UP000593565">
    <property type="component" value="Unassembled WGS sequence"/>
</dbReference>
<reference evidence="8 9" key="1">
    <citation type="submission" date="2020-02" db="EMBL/GenBank/DDBJ databases">
        <title>A chromosome-scale genome assembly of the black bullhead catfish (Ameiurus melas).</title>
        <authorList>
            <person name="Wen M."/>
            <person name="Zham M."/>
            <person name="Cabau C."/>
            <person name="Klopp C."/>
            <person name="Donnadieu C."/>
            <person name="Roques C."/>
            <person name="Bouchez O."/>
            <person name="Lampietro C."/>
            <person name="Jouanno E."/>
            <person name="Herpin A."/>
            <person name="Louis A."/>
            <person name="Berthelot C."/>
            <person name="Parey E."/>
            <person name="Roest-Crollius H."/>
            <person name="Braasch I."/>
            <person name="Postlethwait J."/>
            <person name="Robinson-Rechavi M."/>
            <person name="Echchiki A."/>
            <person name="Begum T."/>
            <person name="Montfort J."/>
            <person name="Schartl M."/>
            <person name="Bobe J."/>
            <person name="Guiguen Y."/>
        </authorList>
    </citation>
    <scope>NUCLEOTIDE SEQUENCE [LARGE SCALE GENOMIC DNA]</scope>
    <source>
        <strain evidence="8">M_S1</strain>
        <tissue evidence="8">Blood</tissue>
    </source>
</reference>
<keyword evidence="4 7" id="KW-1133">Transmembrane helix</keyword>
<evidence type="ECO:0000256" key="1">
    <source>
        <dbReference type="ARBA" id="ARBA00004141"/>
    </source>
</evidence>
<proteinExistence type="inferred from homology"/>
<evidence type="ECO:0000313" key="8">
    <source>
        <dbReference type="EMBL" id="KAF4079468.1"/>
    </source>
</evidence>
<dbReference type="InterPro" id="IPR018499">
    <property type="entry name" value="Tetraspanin/Peripherin"/>
</dbReference>
<keyword evidence="6" id="KW-1015">Disulfide bond</keyword>
<feature type="transmembrane region" description="Helical" evidence="7">
    <location>
        <begin position="202"/>
        <end position="229"/>
    </location>
</feature>
<dbReference type="EMBL" id="JAAGNN010000015">
    <property type="protein sequence ID" value="KAF4079468.1"/>
    <property type="molecule type" value="Genomic_DNA"/>
</dbReference>
<comment type="similarity">
    <text evidence="2 7">Belongs to the tetraspanin (TM4SF) family.</text>
</comment>
<evidence type="ECO:0000256" key="3">
    <source>
        <dbReference type="ARBA" id="ARBA00022692"/>
    </source>
</evidence>
<feature type="transmembrane region" description="Helical" evidence="7">
    <location>
        <begin position="75"/>
        <end position="94"/>
    </location>
</feature>
<dbReference type="GO" id="GO:0005886">
    <property type="term" value="C:plasma membrane"/>
    <property type="evidence" value="ECO:0007669"/>
    <property type="project" value="TreeGrafter"/>
</dbReference>
<dbReference type="GO" id="GO:1900746">
    <property type="term" value="P:regulation of vascular endothelial growth factor signaling pathway"/>
    <property type="evidence" value="ECO:0007669"/>
    <property type="project" value="TreeGrafter"/>
</dbReference>
<protein>
    <recommendedName>
        <fullName evidence="7">Tetraspanin</fullName>
    </recommendedName>
</protein>
<dbReference type="Gene3D" id="1.10.1450.10">
    <property type="entry name" value="Tetraspanin"/>
    <property type="match status" value="1"/>
</dbReference>
<dbReference type="Pfam" id="PF00335">
    <property type="entry name" value="Tetraspanin"/>
    <property type="match status" value="1"/>
</dbReference>
<keyword evidence="9" id="KW-1185">Reference proteome</keyword>
<dbReference type="PANTHER" id="PTHR19282">
    <property type="entry name" value="TETRASPANIN"/>
    <property type="match status" value="1"/>
</dbReference>
<evidence type="ECO:0000256" key="7">
    <source>
        <dbReference type="RuleBase" id="RU361218"/>
    </source>
</evidence>
<comment type="caution">
    <text evidence="8">The sequence shown here is derived from an EMBL/GenBank/DDBJ whole genome shotgun (WGS) entry which is preliminary data.</text>
</comment>
<evidence type="ECO:0000256" key="2">
    <source>
        <dbReference type="ARBA" id="ARBA00006840"/>
    </source>
</evidence>
<dbReference type="OrthoDB" id="5982705at2759"/>
<dbReference type="SUPFAM" id="SSF48652">
    <property type="entry name" value="Tetraspanin"/>
    <property type="match status" value="1"/>
</dbReference>
<comment type="subcellular location">
    <subcellularLocation>
        <location evidence="1 7">Membrane</location>
        <topology evidence="1 7">Multi-pass membrane protein</topology>
    </subcellularLocation>
</comment>
<evidence type="ECO:0000256" key="6">
    <source>
        <dbReference type="PIRSR" id="PIRSR002419-1"/>
    </source>
</evidence>